<dbReference type="InterPro" id="IPR005066">
    <property type="entry name" value="MoCF_OxRdtse_dimer"/>
</dbReference>
<sequence>MRGEDLLDEQAYGQARTDQFVHAQAKAAGVSRRRFLEFIAAGAGVAAIGGLRPQVASAQAPSDLIVKPTPPEFFNELGSNREMRWEVMYSRGYVVPNELFFVRNHSRTARLDAATWRLRVEGSGVEEPREFTYDEILGLPSVSVMRFIECAGNGRSFFEASYGNKAQGGQWKLGAIGVAEWTGVPLREVLDRAGLRRSAQDVMPEGLDELKVRRPMPIAKALADDTLLVYAMNGQTLPMDHGFPLRVLVPGWIGVANIKWVGRIEVSEQPQFSAWNTESYVLVGPQYKRNPPAKGPALSLQNVKSAFELPWNGEVLAGRTLLRGRSWSGEGKISKVEVSLDREITWQTARLREPNIPRAWVRWDLDWDAQPGDYSLRARATDERGTRQPVIVPWNDQGYLYGAVVKHPVTVR</sequence>
<reference evidence="7 8" key="1">
    <citation type="journal article" date="2019" name="Nat. Microbiol.">
        <title>Mediterranean grassland soil C-N compound turnover is dependent on rainfall and depth, and is mediated by genomically divergent microorganisms.</title>
        <authorList>
            <person name="Diamond S."/>
            <person name="Andeer P.F."/>
            <person name="Li Z."/>
            <person name="Crits-Christoph A."/>
            <person name="Burstein D."/>
            <person name="Anantharaman K."/>
            <person name="Lane K.R."/>
            <person name="Thomas B.C."/>
            <person name="Pan C."/>
            <person name="Northen T.R."/>
            <person name="Banfield J.F."/>
        </authorList>
    </citation>
    <scope>NUCLEOTIDE SEQUENCE [LARGE SCALE GENOMIC DNA]</scope>
    <source>
        <strain evidence="7">NP_6</strain>
    </source>
</reference>
<gene>
    <name evidence="7" type="ORF">E6H03_01395</name>
</gene>
<dbReference type="Pfam" id="PF03404">
    <property type="entry name" value="Mo-co_dimer"/>
    <property type="match status" value="1"/>
</dbReference>
<evidence type="ECO:0000256" key="1">
    <source>
        <dbReference type="ARBA" id="ARBA00001924"/>
    </source>
</evidence>
<evidence type="ECO:0000256" key="3">
    <source>
        <dbReference type="ARBA" id="ARBA00022723"/>
    </source>
</evidence>
<feature type="domain" description="Moybdenum cofactor oxidoreductase dimerisation" evidence="6">
    <location>
        <begin position="302"/>
        <end position="400"/>
    </location>
</feature>
<dbReference type="EMBL" id="VBAN01000044">
    <property type="protein sequence ID" value="TMI84823.1"/>
    <property type="molecule type" value="Genomic_DNA"/>
</dbReference>
<dbReference type="GO" id="GO:0030151">
    <property type="term" value="F:molybdenum ion binding"/>
    <property type="evidence" value="ECO:0007669"/>
    <property type="project" value="InterPro"/>
</dbReference>
<dbReference type="InterPro" id="IPR036374">
    <property type="entry name" value="OxRdtase_Mopterin-bd_sf"/>
</dbReference>
<dbReference type="AlphaFoldDB" id="A0A537JMP9"/>
<keyword evidence="2" id="KW-0500">Molybdenum</keyword>
<dbReference type="InterPro" id="IPR014756">
    <property type="entry name" value="Ig_E-set"/>
</dbReference>
<evidence type="ECO:0000256" key="2">
    <source>
        <dbReference type="ARBA" id="ARBA00022505"/>
    </source>
</evidence>
<evidence type="ECO:0000256" key="4">
    <source>
        <dbReference type="ARBA" id="ARBA00023002"/>
    </source>
</evidence>
<dbReference type="InterPro" id="IPR008335">
    <property type="entry name" value="Mopterin_OxRdtase_euk"/>
</dbReference>
<accession>A0A537JMP9</accession>
<keyword evidence="3" id="KW-0479">Metal-binding</keyword>
<dbReference type="Gene3D" id="3.90.420.10">
    <property type="entry name" value="Oxidoreductase, molybdopterin-binding domain"/>
    <property type="match status" value="1"/>
</dbReference>
<comment type="caution">
    <text evidence="7">The sequence shown here is derived from an EMBL/GenBank/DDBJ whole genome shotgun (WGS) entry which is preliminary data.</text>
</comment>
<organism evidence="7 8">
    <name type="scientific">Candidatus Segetimicrobium genomatis</name>
    <dbReference type="NCBI Taxonomy" id="2569760"/>
    <lineage>
        <taxon>Bacteria</taxon>
        <taxon>Bacillati</taxon>
        <taxon>Candidatus Sysuimicrobiota</taxon>
        <taxon>Candidatus Sysuimicrobiia</taxon>
        <taxon>Candidatus Sysuimicrobiales</taxon>
        <taxon>Candidatus Segetimicrobiaceae</taxon>
        <taxon>Candidatus Segetimicrobium</taxon>
    </lineage>
</organism>
<dbReference type="PANTHER" id="PTHR19372">
    <property type="entry name" value="SULFITE REDUCTASE"/>
    <property type="match status" value="1"/>
</dbReference>
<keyword evidence="4" id="KW-0560">Oxidoreductase</keyword>
<proteinExistence type="predicted"/>
<dbReference type="InterPro" id="IPR000572">
    <property type="entry name" value="OxRdtase_Mopterin-bd_dom"/>
</dbReference>
<name>A0A537JMP9_9BACT</name>
<feature type="domain" description="Oxidoreductase molybdopterin-binding" evidence="5">
    <location>
        <begin position="106"/>
        <end position="275"/>
    </location>
</feature>
<dbReference type="PANTHER" id="PTHR19372:SF7">
    <property type="entry name" value="SULFITE OXIDASE, MITOCHONDRIAL"/>
    <property type="match status" value="1"/>
</dbReference>
<dbReference type="InterPro" id="IPR019546">
    <property type="entry name" value="TAT_signal_bac_arc"/>
</dbReference>
<dbReference type="CDD" id="cd02110">
    <property type="entry name" value="SO_family_Moco_dimer"/>
    <property type="match status" value="1"/>
</dbReference>
<dbReference type="Pfam" id="PF00174">
    <property type="entry name" value="Oxidored_molyb"/>
    <property type="match status" value="1"/>
</dbReference>
<evidence type="ECO:0000259" key="6">
    <source>
        <dbReference type="Pfam" id="PF03404"/>
    </source>
</evidence>
<dbReference type="InterPro" id="IPR006311">
    <property type="entry name" value="TAT_signal"/>
</dbReference>
<dbReference type="GO" id="GO:0043546">
    <property type="term" value="F:molybdopterin cofactor binding"/>
    <property type="evidence" value="ECO:0007669"/>
    <property type="project" value="TreeGrafter"/>
</dbReference>
<evidence type="ECO:0000313" key="7">
    <source>
        <dbReference type="EMBL" id="TMI84823.1"/>
    </source>
</evidence>
<dbReference type="NCBIfam" id="TIGR01409">
    <property type="entry name" value="TAT_signal_seq"/>
    <property type="match status" value="1"/>
</dbReference>
<dbReference type="PRINTS" id="PR00407">
    <property type="entry name" value="EUMOPTERIN"/>
</dbReference>
<dbReference type="PROSITE" id="PS51318">
    <property type="entry name" value="TAT"/>
    <property type="match status" value="1"/>
</dbReference>
<dbReference type="Proteomes" id="UP000318093">
    <property type="component" value="Unassembled WGS sequence"/>
</dbReference>
<evidence type="ECO:0000259" key="5">
    <source>
        <dbReference type="Pfam" id="PF00174"/>
    </source>
</evidence>
<dbReference type="GO" id="GO:0008482">
    <property type="term" value="F:sulfite oxidase activity"/>
    <property type="evidence" value="ECO:0007669"/>
    <property type="project" value="TreeGrafter"/>
</dbReference>
<dbReference type="GO" id="GO:0020037">
    <property type="term" value="F:heme binding"/>
    <property type="evidence" value="ECO:0007669"/>
    <property type="project" value="TreeGrafter"/>
</dbReference>
<dbReference type="GO" id="GO:0006790">
    <property type="term" value="P:sulfur compound metabolic process"/>
    <property type="evidence" value="ECO:0007669"/>
    <property type="project" value="TreeGrafter"/>
</dbReference>
<dbReference type="SUPFAM" id="SSF81296">
    <property type="entry name" value="E set domains"/>
    <property type="match status" value="1"/>
</dbReference>
<evidence type="ECO:0000313" key="8">
    <source>
        <dbReference type="Proteomes" id="UP000318093"/>
    </source>
</evidence>
<protein>
    <submittedName>
        <fullName evidence="7">Sulfite oxidase</fullName>
    </submittedName>
</protein>
<dbReference type="Gene3D" id="2.60.40.650">
    <property type="match status" value="1"/>
</dbReference>
<comment type="cofactor">
    <cofactor evidence="1">
        <name>Mo-molybdopterin</name>
        <dbReference type="ChEBI" id="CHEBI:71302"/>
    </cofactor>
</comment>
<dbReference type="SUPFAM" id="SSF56524">
    <property type="entry name" value="Oxidoreductase molybdopterin-binding domain"/>
    <property type="match status" value="1"/>
</dbReference>